<dbReference type="InterPro" id="IPR020635">
    <property type="entry name" value="Tyr_kinase_cat_dom"/>
</dbReference>
<evidence type="ECO:0000256" key="10">
    <source>
        <dbReference type="ARBA" id="ARBA00022840"/>
    </source>
</evidence>
<evidence type="ECO:0000256" key="6">
    <source>
        <dbReference type="ARBA" id="ARBA00022729"/>
    </source>
</evidence>
<evidence type="ECO:0000256" key="15">
    <source>
        <dbReference type="ARBA" id="ARBA00023180"/>
    </source>
</evidence>
<dbReference type="FunFam" id="2.60.40.10:FF:001074">
    <property type="entry name" value="Tyrosine-protein kinase receptor"/>
    <property type="match status" value="1"/>
</dbReference>
<dbReference type="Gene3D" id="2.120.10.30">
    <property type="entry name" value="TolB, C-terminal domain"/>
    <property type="match status" value="3"/>
</dbReference>
<dbReference type="GO" id="GO:0032006">
    <property type="term" value="P:regulation of TOR signaling"/>
    <property type="evidence" value="ECO:0007669"/>
    <property type="project" value="TreeGrafter"/>
</dbReference>
<dbReference type="PANTHER" id="PTHR24416">
    <property type="entry name" value="TYROSINE-PROTEIN KINASE RECEPTOR"/>
    <property type="match status" value="1"/>
</dbReference>
<keyword evidence="12 20" id="KW-0472">Membrane</keyword>
<dbReference type="InterPro" id="IPR003961">
    <property type="entry name" value="FN3_dom"/>
</dbReference>
<evidence type="ECO:0000256" key="8">
    <source>
        <dbReference type="ARBA" id="ARBA00022741"/>
    </source>
</evidence>
<dbReference type="InterPro" id="IPR013783">
    <property type="entry name" value="Ig-like_fold"/>
</dbReference>
<dbReference type="GO" id="GO:0010467">
    <property type="term" value="P:gene expression"/>
    <property type="evidence" value="ECO:0007669"/>
    <property type="project" value="Ensembl"/>
</dbReference>
<keyword evidence="15" id="KW-0325">Glycoprotein</keyword>
<evidence type="ECO:0000256" key="9">
    <source>
        <dbReference type="ARBA" id="ARBA00022777"/>
    </source>
</evidence>
<dbReference type="GO" id="GO:0002066">
    <property type="term" value="P:columnar/cuboidal epithelial cell development"/>
    <property type="evidence" value="ECO:0007669"/>
    <property type="project" value="Ensembl"/>
</dbReference>
<evidence type="ECO:0000256" key="3">
    <source>
        <dbReference type="ARBA" id="ARBA00022553"/>
    </source>
</evidence>
<feature type="region of interest" description="Disordered" evidence="19">
    <location>
        <begin position="2152"/>
        <end position="2179"/>
    </location>
</feature>
<dbReference type="GO" id="GO:0070372">
    <property type="term" value="P:regulation of ERK1 and ERK2 cascade"/>
    <property type="evidence" value="ECO:0007669"/>
    <property type="project" value="Ensembl"/>
</dbReference>
<keyword evidence="24" id="KW-1185">Reference proteome</keyword>
<dbReference type="FunFam" id="2.60.40.10:FF:000882">
    <property type="entry name" value="Tyrosine-protein kinase receptor"/>
    <property type="match status" value="1"/>
</dbReference>
<dbReference type="GO" id="GO:0009986">
    <property type="term" value="C:cell surface"/>
    <property type="evidence" value="ECO:0007669"/>
    <property type="project" value="Ensembl"/>
</dbReference>
<reference evidence="23" key="2">
    <citation type="submission" date="2025-09" db="UniProtKB">
        <authorList>
            <consortium name="Ensembl"/>
        </authorList>
    </citation>
    <scope>IDENTIFICATION</scope>
</reference>
<dbReference type="InterPro" id="IPR001245">
    <property type="entry name" value="Ser-Thr/Tyr_kinase_cat_dom"/>
</dbReference>
<dbReference type="Ensembl" id="ENSMLET00000033231.1">
    <property type="protein sequence ID" value="ENSMLEP00000009828.1"/>
    <property type="gene ID" value="ENSMLEG00000029082.1"/>
</dbReference>
<evidence type="ECO:0000256" key="5">
    <source>
        <dbReference type="ARBA" id="ARBA00022692"/>
    </source>
</evidence>
<sequence length="2215" mass="248751">MKNIYCLIPKLVNFATLGCLWISVVQCTVLSSCLKSCVTNLGQQLDLGTPHNLSEPCIQGCHFWNSVDQKNCALKCRESCEVGCSSAERAYEEEVLGNADLPTAPFASSIGSHNMTLRWKSANFSGVKYIIQWKYAQLLGSWTYTETVSKLSYVVEPLHPFTEYVFRVVWIFTAQLQLYSPPSPSYRTHPHGVPETAPLIRNIESSSPDTVEVSWDPPQFPGGPILGYNLRLISKNQKLDAGTQRTSFQFYSTLPNTMYRFSTAAVNEVGEGPEAESSITTSSSAVQEEEQWLFLSRKTSLRKRSLKHLVDEAHCLRLDAIYHNITGISVDVHQQIVYFSEGTLIWAKKAVNMSDVSDLKIFYRGSGLISSISVDWLYQRMYFIVDELVCVCDLENCSNIEEITPPSISAPRKIVADSYNGYVFYLLRDGIYRADLPVPSGRCAETVRIVESCTLKDFAIKPQSKRIIYFNDTAQVFMSTFLDGSASHLILPRIPFADVKSFACENNDFLVTDGKVIFQQDALSFNEFIVGCDLSHIEEFGFGNLVIFGSSSQLHPLPGRPQELSVLFGSHQAFVQWKPPALAIGANVILTSDIIELFELGPSAWQNWTYEVKVSTQDPPEVTRIFSNISGTRLNVPELQSATKYKVSVRASSPKRPGPWTEPSVGTTLVPASEPPFIMAVKEDGLWSKPLNSFGPGEFLSSDIGNVSDMDWYNNSLYYSDTKGDVFVWLLNGMDISENYHLPGIAGAGALAFEWLGHFLYWAGKTYVIQRQSVLTGHTDIVTHVKLLVNDMVVDSVGGYLYWTTLYSVESTRLNGESSLILQAQPWFSGKKVIALTLDLSDGLLYWLVQDSQCIHLYTAVLRGQSTGDTTITEFAAWSTSEISQNALMYYSGRLFWINGFRIITTQEIGQRTSVSVLEPAKFNQFTIIQTSLKPLPGNFSFTPKVIPDSVQESSFRIEGNASSFQILWNGPPAVDWGVVFYSVEFSAHSKFLASERHSLPVFTVEGLEPYALFNLSVTPYTYWGKGSKTALSLRAPETGTGESLIILIMQERKRKPSGCPNKIFNQISNQSLLQMLVNDRNLCKANTGFGRWEELNKYRYPFPIAFFTVRAFTSKGPGSFADVVKSTTSEINPFPHLITLLGNEIVFLDMDQNQVVWTFSAERVISAICYTADNELGYYAEGDSLFLLNLHNRSSSELFRDSLVFGITVITIDWISRHLYFALKESQNGMQIFDVDLEHKVKYPREVKIHNRNSTIISFSVYPLLSRLYWTEVSSFGYQIKKCKIFILFFIFLTFLTSGKTLASLTVDGDFIYWIITAKDSTRIYQAKKGNGAIVSQVKALRSRHILAYSSVMQPFPDKAFLSLASDTVEPTILNATNTSLTIRLPLAKTTLTWYGITSPTPTYLVCYAEVNDRKNNSDLKYRILEFQDSIALIEDLQPFSTYMIQIAVKNYYSDPLEHLPPGKEIWGKTKNGVPEAVQLINTTVRSDTSLIISWRESHKPNGPKESVRYQLAISHLAPIPETPLRQSEFPNGRLTLLVTRLSGGNIYVLKVHSYSLIEKNWKYNEFYRVKTSCSQGPAYVCNITNLQPHTSYNVRVVVVYKTGENSTSLPESFKTKAGVPGKPGIPKLLEGSKNSIQWEKAEDNGCRIIYYILEIRKSTSNLQNQNLRWKMTFNGSCSSICTWKSKNLKGIFQFRVVAANNLGFGEYSGISENTILVGDDFWIPETSFILSIIVGIFLVITIPLTFVWHRRLKNQKSAKEGLTVLINEDKELAELRGLAAGVGLANACYAIHTLPTQEEIENLPAFPREKLTLRLLLGSGAFGEVYEGTAVDILGAGSGEIKVAVKTLKKGSTDQEKIEFLKEAHLMSKFNHPNILKQLGVCLLNEPQYIILELMEGGDLLTYLRKARMATFYGPLLTLVDLVDLCVDISKGCVYLEQMHFIHRDLAARNCLVSVKDYTSPRIVKIGDFGLARDIYKNDYYRKRGEGLLPVRWMAPESLMDGIFTTQSDVWSFGILIWEILTLGHQPYPAHSNLDVLNYVQTGGRLEPPRNCPDDLWNLMTQCWAQEPDQRPTFHRIQDQLQLFRNFFLNSIYQCRDEANTSGVINENFEGEDGDVICLNSDDIMPVALMETKNREGLNYMVLATECGQGEEKSEGPLGSQESKSCGLRKEEKEPHADKDFCQEKQVAYCPPGKPEGLNYACLSHTGYGDGAD</sequence>
<keyword evidence="11 20" id="KW-1133">Transmembrane helix</keyword>
<feature type="compositionally biased region" description="Basic and acidic residues" evidence="19">
    <location>
        <begin position="2170"/>
        <end position="2179"/>
    </location>
</feature>
<dbReference type="SUPFAM" id="SSF49265">
    <property type="entry name" value="Fibronectin type III"/>
    <property type="match status" value="4"/>
</dbReference>
<accession>A0A2K5Y2P6</accession>
<dbReference type="Proteomes" id="UP000233140">
    <property type="component" value="Unassembled WGS sequence"/>
</dbReference>
<keyword evidence="10 17" id="KW-0067">ATP-binding</keyword>
<dbReference type="FunFam" id="2.120.10.30:FF:000042">
    <property type="entry name" value="Tyrosine-protein kinase receptor"/>
    <property type="match status" value="1"/>
</dbReference>
<feature type="domain" description="Fibronectin type-III" evidence="22">
    <location>
        <begin position="557"/>
        <end position="671"/>
    </location>
</feature>
<comment type="subcellular location">
    <subcellularLocation>
        <location evidence="1">Cell membrane</location>
        <topology evidence="1">Single-pass type I membrane protein</topology>
    </subcellularLocation>
</comment>
<evidence type="ECO:0000313" key="24">
    <source>
        <dbReference type="Proteomes" id="UP000233140"/>
    </source>
</evidence>
<evidence type="ECO:0000256" key="12">
    <source>
        <dbReference type="ARBA" id="ARBA00023136"/>
    </source>
</evidence>
<dbReference type="EC" id="2.7.10.1" evidence="18"/>
<dbReference type="FunFam" id="2.60.40.10:FF:001024">
    <property type="entry name" value="Tyrosine-protein kinase receptor"/>
    <property type="match status" value="1"/>
</dbReference>
<evidence type="ECO:0000256" key="16">
    <source>
        <dbReference type="ARBA" id="ARBA00051243"/>
    </source>
</evidence>
<dbReference type="CDD" id="cd00063">
    <property type="entry name" value="FN3"/>
    <property type="match status" value="6"/>
</dbReference>
<evidence type="ECO:0000256" key="7">
    <source>
        <dbReference type="ARBA" id="ARBA00022737"/>
    </source>
</evidence>
<dbReference type="InterPro" id="IPR036116">
    <property type="entry name" value="FN3_sf"/>
</dbReference>
<dbReference type="STRING" id="9568.ENSMLEP00000009828"/>
<reference evidence="23" key="1">
    <citation type="submission" date="2025-08" db="UniProtKB">
        <authorList>
            <consortium name="Ensembl"/>
        </authorList>
    </citation>
    <scope>IDENTIFICATION</scope>
</reference>
<dbReference type="Gene3D" id="1.10.510.10">
    <property type="entry name" value="Transferase(Phosphotransferase) domain 1"/>
    <property type="match status" value="1"/>
</dbReference>
<dbReference type="PROSITE" id="PS00109">
    <property type="entry name" value="PROTEIN_KINASE_TYR"/>
    <property type="match status" value="1"/>
</dbReference>
<keyword evidence="5 18" id="KW-0812">Transmembrane</keyword>
<keyword evidence="2" id="KW-1003">Cell membrane</keyword>
<dbReference type="FunFam" id="2.60.40.10:FF:000984">
    <property type="entry name" value="Tyrosine-protein kinase receptor"/>
    <property type="match status" value="1"/>
</dbReference>
<dbReference type="GO" id="GO:0043235">
    <property type="term" value="C:receptor complex"/>
    <property type="evidence" value="ECO:0007669"/>
    <property type="project" value="TreeGrafter"/>
</dbReference>
<dbReference type="PROSITE" id="PS00107">
    <property type="entry name" value="PROTEIN_KINASE_ATP"/>
    <property type="match status" value="1"/>
</dbReference>
<proteinExistence type="inferred from homology"/>
<feature type="transmembrane region" description="Helical" evidence="20">
    <location>
        <begin position="1286"/>
        <end position="1304"/>
    </location>
</feature>
<dbReference type="GO" id="GO:0004714">
    <property type="term" value="F:transmembrane receptor protein tyrosine kinase activity"/>
    <property type="evidence" value="ECO:0007669"/>
    <property type="project" value="UniProtKB-EC"/>
</dbReference>
<evidence type="ECO:0000256" key="18">
    <source>
        <dbReference type="RuleBase" id="RU000312"/>
    </source>
</evidence>
<evidence type="ECO:0000259" key="22">
    <source>
        <dbReference type="PROSITE" id="PS50853"/>
    </source>
</evidence>
<dbReference type="GO" id="GO:0005524">
    <property type="term" value="F:ATP binding"/>
    <property type="evidence" value="ECO:0007669"/>
    <property type="project" value="UniProtKB-UniRule"/>
</dbReference>
<comment type="similarity">
    <text evidence="18">Belongs to the protein kinase superfamily. Tyr protein kinase family. Insulin receptor subfamily.</text>
</comment>
<gene>
    <name evidence="23" type="primary">ROS1</name>
</gene>
<evidence type="ECO:0000259" key="21">
    <source>
        <dbReference type="PROSITE" id="PS50011"/>
    </source>
</evidence>
<dbReference type="Gene3D" id="2.60.40.10">
    <property type="entry name" value="Immunoglobulins"/>
    <property type="match status" value="5"/>
</dbReference>
<keyword evidence="7" id="KW-0677">Repeat</keyword>
<evidence type="ECO:0000256" key="13">
    <source>
        <dbReference type="ARBA" id="ARBA00023137"/>
    </source>
</evidence>
<evidence type="ECO:0000256" key="2">
    <source>
        <dbReference type="ARBA" id="ARBA00022475"/>
    </source>
</evidence>
<dbReference type="FunFam" id="2.120.10.30:FF:000044">
    <property type="entry name" value="Tyrosine-protein kinase receptor"/>
    <property type="match status" value="1"/>
</dbReference>
<keyword evidence="4" id="KW-0808">Transferase</keyword>
<dbReference type="InterPro" id="IPR011042">
    <property type="entry name" value="6-blade_b-propeller_TolB-like"/>
</dbReference>
<dbReference type="PROSITE" id="PS50853">
    <property type="entry name" value="FN3"/>
    <property type="match status" value="5"/>
</dbReference>
<dbReference type="GO" id="GO:0007169">
    <property type="term" value="P:cell surface receptor protein tyrosine kinase signaling pathway"/>
    <property type="evidence" value="ECO:0007669"/>
    <property type="project" value="InterPro"/>
</dbReference>
<dbReference type="GO" id="GO:0010966">
    <property type="term" value="P:regulation of phosphate transport"/>
    <property type="evidence" value="ECO:0007669"/>
    <property type="project" value="Ensembl"/>
</dbReference>
<dbReference type="CDD" id="cd05044">
    <property type="entry name" value="PTKc_c-ros"/>
    <property type="match status" value="1"/>
</dbReference>
<dbReference type="Pfam" id="PF07714">
    <property type="entry name" value="PK_Tyr_Ser-Thr"/>
    <property type="match status" value="1"/>
</dbReference>
<dbReference type="SMART" id="SM00135">
    <property type="entry name" value="LY"/>
    <property type="match status" value="3"/>
</dbReference>
<dbReference type="PROSITE" id="PS50011">
    <property type="entry name" value="PROTEIN_KINASE_DOM"/>
    <property type="match status" value="1"/>
</dbReference>
<dbReference type="GO" id="GO:0007283">
    <property type="term" value="P:spermatogenesis"/>
    <property type="evidence" value="ECO:0007669"/>
    <property type="project" value="Ensembl"/>
</dbReference>
<dbReference type="PRINTS" id="PR00109">
    <property type="entry name" value="TYRKINASE"/>
</dbReference>
<evidence type="ECO:0000256" key="20">
    <source>
        <dbReference type="SAM" id="Phobius"/>
    </source>
</evidence>
<dbReference type="SUPFAM" id="SSF56112">
    <property type="entry name" value="Protein kinase-like (PK-like)"/>
    <property type="match status" value="1"/>
</dbReference>
<dbReference type="InterPro" id="IPR008266">
    <property type="entry name" value="Tyr_kinase_AS"/>
</dbReference>
<feature type="transmembrane region" description="Helical" evidence="20">
    <location>
        <begin position="1730"/>
        <end position="1751"/>
    </location>
</feature>
<dbReference type="OMA" id="RDYWHLQ"/>
<dbReference type="FunFam" id="2.120.10.30:FF:000038">
    <property type="entry name" value="Tyrosine-protein kinase receptor"/>
    <property type="match status" value="1"/>
</dbReference>
<evidence type="ECO:0000256" key="19">
    <source>
        <dbReference type="SAM" id="MobiDB-lite"/>
    </source>
</evidence>
<protein>
    <recommendedName>
        <fullName evidence="18">Tyrosine-protein kinase receptor</fullName>
        <ecNumber evidence="18">2.7.10.1</ecNumber>
    </recommendedName>
</protein>
<keyword evidence="13" id="KW-0829">Tyrosine-protein kinase</keyword>
<dbReference type="InterPro" id="IPR000033">
    <property type="entry name" value="LDLR_classB_rpt"/>
</dbReference>
<dbReference type="GO" id="GO:0005886">
    <property type="term" value="C:plasma membrane"/>
    <property type="evidence" value="ECO:0007669"/>
    <property type="project" value="UniProtKB-SubCell"/>
</dbReference>
<feature type="domain" description="Fibronectin type-III" evidence="22">
    <location>
        <begin position="197"/>
        <end position="285"/>
    </location>
</feature>
<dbReference type="GO" id="GO:0048471">
    <property type="term" value="C:perinuclear region of cytoplasm"/>
    <property type="evidence" value="ECO:0007669"/>
    <property type="project" value="Ensembl"/>
</dbReference>
<keyword evidence="8 17" id="KW-0547">Nucleotide-binding</keyword>
<evidence type="ECO:0000256" key="1">
    <source>
        <dbReference type="ARBA" id="ARBA00004251"/>
    </source>
</evidence>
<dbReference type="GO" id="GO:0010629">
    <property type="term" value="P:negative regulation of gene expression"/>
    <property type="evidence" value="ECO:0007669"/>
    <property type="project" value="Ensembl"/>
</dbReference>
<dbReference type="SMART" id="SM00219">
    <property type="entry name" value="TyrKc"/>
    <property type="match status" value="1"/>
</dbReference>
<dbReference type="SMART" id="SM00060">
    <property type="entry name" value="FN3"/>
    <property type="match status" value="7"/>
</dbReference>
<dbReference type="Gene3D" id="3.30.200.20">
    <property type="entry name" value="Phosphorylase Kinase, domain 1"/>
    <property type="match status" value="1"/>
</dbReference>
<feature type="domain" description="Fibronectin type-III" evidence="22">
    <location>
        <begin position="1621"/>
        <end position="1722"/>
    </location>
</feature>
<dbReference type="InterPro" id="IPR017441">
    <property type="entry name" value="Protein_kinase_ATP_BS"/>
</dbReference>
<evidence type="ECO:0000256" key="4">
    <source>
        <dbReference type="ARBA" id="ARBA00022679"/>
    </source>
</evidence>
<dbReference type="PROSITE" id="PS51257">
    <property type="entry name" value="PROKAR_LIPOPROTEIN"/>
    <property type="match status" value="1"/>
</dbReference>
<keyword evidence="6" id="KW-0732">Signal</keyword>
<dbReference type="FunFam" id="1.10.510.10:FF:000341">
    <property type="entry name" value="Tyrosine-protein kinase receptor"/>
    <property type="match status" value="1"/>
</dbReference>
<dbReference type="InterPro" id="IPR011009">
    <property type="entry name" value="Kinase-like_dom_sf"/>
</dbReference>
<dbReference type="PANTHER" id="PTHR24416:SF527">
    <property type="entry name" value="PROTO-ONCOGENE TYROSINE-PROTEIN KINASE ROS"/>
    <property type="match status" value="1"/>
</dbReference>
<dbReference type="SUPFAM" id="SSF63825">
    <property type="entry name" value="YWTD domain"/>
    <property type="match status" value="3"/>
</dbReference>
<comment type="catalytic activity">
    <reaction evidence="16 18">
        <text>L-tyrosyl-[protein] + ATP = O-phospho-L-tyrosyl-[protein] + ADP + H(+)</text>
        <dbReference type="Rhea" id="RHEA:10596"/>
        <dbReference type="Rhea" id="RHEA-COMP:10136"/>
        <dbReference type="Rhea" id="RHEA-COMP:20101"/>
        <dbReference type="ChEBI" id="CHEBI:15378"/>
        <dbReference type="ChEBI" id="CHEBI:30616"/>
        <dbReference type="ChEBI" id="CHEBI:46858"/>
        <dbReference type="ChEBI" id="CHEBI:61978"/>
        <dbReference type="ChEBI" id="CHEBI:456216"/>
        <dbReference type="EC" id="2.7.10.1"/>
    </reaction>
</comment>
<keyword evidence="3 18" id="KW-0597">Phosphoprotein</keyword>
<feature type="domain" description="Fibronectin type-III" evidence="22">
    <location>
        <begin position="101"/>
        <end position="196"/>
    </location>
</feature>
<dbReference type="PROSITE" id="PS00239">
    <property type="entry name" value="RECEPTOR_TYR_KIN_II"/>
    <property type="match status" value="1"/>
</dbReference>
<organism evidence="23 24">
    <name type="scientific">Mandrillus leucophaeus</name>
    <name type="common">Drill</name>
    <name type="synonym">Papio leucophaeus</name>
    <dbReference type="NCBI Taxonomy" id="9568"/>
    <lineage>
        <taxon>Eukaryota</taxon>
        <taxon>Metazoa</taxon>
        <taxon>Chordata</taxon>
        <taxon>Craniata</taxon>
        <taxon>Vertebrata</taxon>
        <taxon>Euteleostomi</taxon>
        <taxon>Mammalia</taxon>
        <taxon>Eutheria</taxon>
        <taxon>Euarchontoglires</taxon>
        <taxon>Primates</taxon>
        <taxon>Haplorrhini</taxon>
        <taxon>Catarrhini</taxon>
        <taxon>Cercopithecidae</taxon>
        <taxon>Cercopithecinae</taxon>
        <taxon>Mandrillus</taxon>
    </lineage>
</organism>
<dbReference type="InterPro" id="IPR050122">
    <property type="entry name" value="RTK"/>
</dbReference>
<dbReference type="GeneTree" id="ENSGT00940000160831"/>
<dbReference type="Pfam" id="PF00041">
    <property type="entry name" value="fn3"/>
    <property type="match status" value="1"/>
</dbReference>
<dbReference type="InterPro" id="IPR002011">
    <property type="entry name" value="Tyr_kinase_rcpt_2_CS"/>
</dbReference>
<evidence type="ECO:0000256" key="17">
    <source>
        <dbReference type="PROSITE-ProRule" id="PRU10141"/>
    </source>
</evidence>
<evidence type="ECO:0000256" key="11">
    <source>
        <dbReference type="ARBA" id="ARBA00022989"/>
    </source>
</evidence>
<keyword evidence="9" id="KW-0418">Kinase</keyword>
<evidence type="ECO:0000313" key="23">
    <source>
        <dbReference type="Ensembl" id="ENSMLEP00000009828.1"/>
    </source>
</evidence>
<dbReference type="FunFam" id="3.30.200.20:FF:000301">
    <property type="entry name" value="Tyrosine-protein kinase receptor"/>
    <property type="match status" value="1"/>
</dbReference>
<evidence type="ECO:0000256" key="14">
    <source>
        <dbReference type="ARBA" id="ARBA00023170"/>
    </source>
</evidence>
<dbReference type="InterPro" id="IPR000719">
    <property type="entry name" value="Prot_kinase_dom"/>
</dbReference>
<feature type="domain" description="Protein kinase" evidence="21">
    <location>
        <begin position="1813"/>
        <end position="2090"/>
    </location>
</feature>
<name>A0A2K5Y2P6_MANLE</name>
<keyword evidence="14 18" id="KW-0675">Receptor</keyword>
<dbReference type="GO" id="GO:0019903">
    <property type="term" value="F:protein phosphatase binding"/>
    <property type="evidence" value="ECO:0007669"/>
    <property type="project" value="Ensembl"/>
</dbReference>
<feature type="binding site" evidence="17">
    <location>
        <position position="1848"/>
    </location>
    <ligand>
        <name>ATP</name>
        <dbReference type="ChEBI" id="CHEBI:30616"/>
    </ligand>
</feature>
<feature type="domain" description="Fibronectin type-III" evidence="22">
    <location>
        <begin position="1522"/>
        <end position="1620"/>
    </location>
</feature>